<keyword evidence="14" id="KW-1185">Reference proteome</keyword>
<name>A0A2H3E0J0_ARMGA</name>
<dbReference type="GO" id="GO:0046872">
    <property type="term" value="F:metal ion binding"/>
    <property type="evidence" value="ECO:0007669"/>
    <property type="project" value="UniProtKB-KW"/>
</dbReference>
<evidence type="ECO:0000256" key="1">
    <source>
        <dbReference type="ARBA" id="ARBA00001970"/>
    </source>
</evidence>
<evidence type="ECO:0000256" key="8">
    <source>
        <dbReference type="ARBA" id="ARBA00022989"/>
    </source>
</evidence>
<evidence type="ECO:0000256" key="11">
    <source>
        <dbReference type="SAM" id="Phobius"/>
    </source>
</evidence>
<keyword evidence="8 11" id="KW-1133">Transmembrane helix</keyword>
<accession>A0A2H3E0J0</accession>
<dbReference type="Proteomes" id="UP000217790">
    <property type="component" value="Unassembled WGS sequence"/>
</dbReference>
<dbReference type="GO" id="GO:0140575">
    <property type="term" value="F:transmembrane monodehydroascorbate reductase activity"/>
    <property type="evidence" value="ECO:0007669"/>
    <property type="project" value="InterPro"/>
</dbReference>
<feature type="transmembrane region" description="Helical" evidence="11">
    <location>
        <begin position="18"/>
        <end position="37"/>
    </location>
</feature>
<evidence type="ECO:0000256" key="2">
    <source>
        <dbReference type="ARBA" id="ARBA00004141"/>
    </source>
</evidence>
<evidence type="ECO:0000256" key="3">
    <source>
        <dbReference type="ARBA" id="ARBA00022448"/>
    </source>
</evidence>
<dbReference type="InterPro" id="IPR045150">
    <property type="entry name" value="CYB561D1/2"/>
</dbReference>
<dbReference type="Gene3D" id="1.20.120.1770">
    <property type="match status" value="1"/>
</dbReference>
<evidence type="ECO:0000256" key="6">
    <source>
        <dbReference type="ARBA" id="ARBA00022723"/>
    </source>
</evidence>
<gene>
    <name evidence="13" type="ORF">ARMGADRAFT_69594</name>
</gene>
<keyword evidence="5 11" id="KW-0812">Transmembrane</keyword>
<feature type="transmembrane region" description="Helical" evidence="11">
    <location>
        <begin position="91"/>
        <end position="111"/>
    </location>
</feature>
<dbReference type="GO" id="GO:0016020">
    <property type="term" value="C:membrane"/>
    <property type="evidence" value="ECO:0007669"/>
    <property type="project" value="UniProtKB-SubCell"/>
</dbReference>
<protein>
    <recommendedName>
        <fullName evidence="12">Cytochrome b561 domain-containing protein</fullName>
    </recommendedName>
</protein>
<dbReference type="PROSITE" id="PS50939">
    <property type="entry name" value="CYTOCHROME_B561"/>
    <property type="match status" value="1"/>
</dbReference>
<dbReference type="EMBL" id="KZ293653">
    <property type="protein sequence ID" value="PBK94857.1"/>
    <property type="molecule type" value="Genomic_DNA"/>
</dbReference>
<evidence type="ECO:0000256" key="10">
    <source>
        <dbReference type="ARBA" id="ARBA00023136"/>
    </source>
</evidence>
<keyword evidence="10 11" id="KW-0472">Membrane</keyword>
<dbReference type="PANTHER" id="PTHR15422:SF24">
    <property type="entry name" value="DOMON RELATED DOMAIN-CONTAINING PROTEIN"/>
    <property type="match status" value="1"/>
</dbReference>
<evidence type="ECO:0000256" key="9">
    <source>
        <dbReference type="ARBA" id="ARBA00023004"/>
    </source>
</evidence>
<feature type="transmembrane region" description="Helical" evidence="11">
    <location>
        <begin position="123"/>
        <end position="146"/>
    </location>
</feature>
<dbReference type="InParanoid" id="A0A2H3E0J0"/>
<organism evidence="13 14">
    <name type="scientific">Armillaria gallica</name>
    <name type="common">Bulbous honey fungus</name>
    <name type="synonym">Armillaria bulbosa</name>
    <dbReference type="NCBI Taxonomy" id="47427"/>
    <lineage>
        <taxon>Eukaryota</taxon>
        <taxon>Fungi</taxon>
        <taxon>Dikarya</taxon>
        <taxon>Basidiomycota</taxon>
        <taxon>Agaricomycotina</taxon>
        <taxon>Agaricomycetes</taxon>
        <taxon>Agaricomycetidae</taxon>
        <taxon>Agaricales</taxon>
        <taxon>Marasmiineae</taxon>
        <taxon>Physalacriaceae</taxon>
        <taxon>Armillaria</taxon>
    </lineage>
</organism>
<keyword evidence="3" id="KW-0813">Transport</keyword>
<dbReference type="CDD" id="cd08760">
    <property type="entry name" value="Cyt_b561_FRRS1_like"/>
    <property type="match status" value="1"/>
</dbReference>
<reference evidence="14" key="1">
    <citation type="journal article" date="2017" name="Nat. Ecol. Evol.">
        <title>Genome expansion and lineage-specific genetic innovations in the forest pathogenic fungi Armillaria.</title>
        <authorList>
            <person name="Sipos G."/>
            <person name="Prasanna A.N."/>
            <person name="Walter M.C."/>
            <person name="O'Connor E."/>
            <person name="Balint B."/>
            <person name="Krizsan K."/>
            <person name="Kiss B."/>
            <person name="Hess J."/>
            <person name="Varga T."/>
            <person name="Slot J."/>
            <person name="Riley R."/>
            <person name="Boka B."/>
            <person name="Rigling D."/>
            <person name="Barry K."/>
            <person name="Lee J."/>
            <person name="Mihaltcheva S."/>
            <person name="LaButti K."/>
            <person name="Lipzen A."/>
            <person name="Waldron R."/>
            <person name="Moloney N.M."/>
            <person name="Sperisen C."/>
            <person name="Kredics L."/>
            <person name="Vagvoelgyi C."/>
            <person name="Patrignani A."/>
            <person name="Fitzpatrick D."/>
            <person name="Nagy I."/>
            <person name="Doyle S."/>
            <person name="Anderson J.B."/>
            <person name="Grigoriev I.V."/>
            <person name="Gueldener U."/>
            <person name="Muensterkoetter M."/>
            <person name="Nagy L.G."/>
        </authorList>
    </citation>
    <scope>NUCLEOTIDE SEQUENCE [LARGE SCALE GENOMIC DNA]</scope>
    <source>
        <strain evidence="14">Ar21-2</strain>
    </source>
</reference>
<evidence type="ECO:0000313" key="13">
    <source>
        <dbReference type="EMBL" id="PBK94857.1"/>
    </source>
</evidence>
<dbReference type="PANTHER" id="PTHR15422">
    <property type="entry name" value="OS05G0565100 PROTEIN"/>
    <property type="match status" value="1"/>
</dbReference>
<dbReference type="Pfam" id="PF03188">
    <property type="entry name" value="Cytochrom_B561"/>
    <property type="match status" value="1"/>
</dbReference>
<dbReference type="AlphaFoldDB" id="A0A2H3E0J0"/>
<feature type="domain" description="Cytochrome b561" evidence="12">
    <location>
        <begin position="1"/>
        <end position="187"/>
    </location>
</feature>
<sequence length="214" mass="24026">MSQVPNLPLTSIERQLKTHAILCTTGFLIFLPVGVLVPRYTRTRTNRWFPVHLVIQLCISAPVIFAGWALGHKSAGQLGLPHFTDPHQKTGLALLLLYILQLVLGLGIHWVKFRWFARRPPQNYVHAVLGLVILALAAYQVHYGLYTEWTFATGGLHVVPDSAKHAWLALVVMFWVLYGIGLAFLRLQFQQEKQMIRSDDGIPLGSGSTLENRA</sequence>
<evidence type="ECO:0000256" key="4">
    <source>
        <dbReference type="ARBA" id="ARBA00022617"/>
    </source>
</evidence>
<feature type="transmembrane region" description="Helical" evidence="11">
    <location>
        <begin position="166"/>
        <end position="187"/>
    </location>
</feature>
<dbReference type="STRING" id="47427.A0A2H3E0J0"/>
<feature type="transmembrane region" description="Helical" evidence="11">
    <location>
        <begin position="49"/>
        <end position="71"/>
    </location>
</feature>
<evidence type="ECO:0000256" key="7">
    <source>
        <dbReference type="ARBA" id="ARBA00022982"/>
    </source>
</evidence>
<dbReference type="InterPro" id="IPR006593">
    <property type="entry name" value="Cyt_b561/ferric_Rdtase_TM"/>
</dbReference>
<comment type="cofactor">
    <cofactor evidence="1">
        <name>heme b</name>
        <dbReference type="ChEBI" id="CHEBI:60344"/>
    </cofactor>
</comment>
<comment type="subcellular location">
    <subcellularLocation>
        <location evidence="2">Membrane</location>
        <topology evidence="2">Multi-pass membrane protein</topology>
    </subcellularLocation>
</comment>
<proteinExistence type="predicted"/>
<evidence type="ECO:0000313" key="14">
    <source>
        <dbReference type="Proteomes" id="UP000217790"/>
    </source>
</evidence>
<evidence type="ECO:0000259" key="12">
    <source>
        <dbReference type="PROSITE" id="PS50939"/>
    </source>
</evidence>
<evidence type="ECO:0000256" key="5">
    <source>
        <dbReference type="ARBA" id="ARBA00022692"/>
    </source>
</evidence>
<dbReference type="OrthoDB" id="366214at2759"/>
<keyword evidence="9" id="KW-0408">Iron</keyword>
<dbReference type="OMA" id="RYTRTYT"/>
<keyword evidence="7" id="KW-0249">Electron transport</keyword>
<keyword evidence="4" id="KW-0349">Heme</keyword>
<dbReference type="GO" id="GO:0020037">
    <property type="term" value="F:heme binding"/>
    <property type="evidence" value="ECO:0007669"/>
    <property type="project" value="TreeGrafter"/>
</dbReference>
<dbReference type="SMART" id="SM00665">
    <property type="entry name" value="B561"/>
    <property type="match status" value="1"/>
</dbReference>
<keyword evidence="6" id="KW-0479">Metal-binding</keyword>